<dbReference type="GO" id="GO:0008270">
    <property type="term" value="F:zinc ion binding"/>
    <property type="evidence" value="ECO:0007669"/>
    <property type="project" value="InterPro"/>
</dbReference>
<protein>
    <submittedName>
        <fullName evidence="4">Aurofusarin cluster transcription factor aurR2</fullName>
    </submittedName>
</protein>
<gene>
    <name evidence="4" type="primary">aurR2</name>
    <name evidence="4" type="ORF">LOC62_02G003243</name>
</gene>
<accession>A0AAF0Y8L1</accession>
<name>A0AAF0Y8L1_9TREE</name>
<dbReference type="AlphaFoldDB" id="A0AAF0Y8L1"/>
<feature type="compositionally biased region" description="Polar residues" evidence="2">
    <location>
        <begin position="38"/>
        <end position="65"/>
    </location>
</feature>
<evidence type="ECO:0000259" key="3">
    <source>
        <dbReference type="Pfam" id="PF04082"/>
    </source>
</evidence>
<dbReference type="GO" id="GO:0006351">
    <property type="term" value="P:DNA-templated transcription"/>
    <property type="evidence" value="ECO:0007669"/>
    <property type="project" value="InterPro"/>
</dbReference>
<organism evidence="4 5">
    <name type="scientific">Vanrija pseudolonga</name>
    <dbReference type="NCBI Taxonomy" id="143232"/>
    <lineage>
        <taxon>Eukaryota</taxon>
        <taxon>Fungi</taxon>
        <taxon>Dikarya</taxon>
        <taxon>Basidiomycota</taxon>
        <taxon>Agaricomycotina</taxon>
        <taxon>Tremellomycetes</taxon>
        <taxon>Trichosporonales</taxon>
        <taxon>Trichosporonaceae</taxon>
        <taxon>Vanrija</taxon>
    </lineage>
</organism>
<dbReference type="GeneID" id="87806489"/>
<dbReference type="Proteomes" id="UP000827549">
    <property type="component" value="Chromosome 2"/>
</dbReference>
<dbReference type="GO" id="GO:0003677">
    <property type="term" value="F:DNA binding"/>
    <property type="evidence" value="ECO:0007669"/>
    <property type="project" value="InterPro"/>
</dbReference>
<dbReference type="PANTHER" id="PTHR31668:SF30">
    <property type="entry name" value="ZN(II)2CYS6 TRANSCRIPTION FACTOR (EUROFUNG)"/>
    <property type="match status" value="1"/>
</dbReference>
<dbReference type="PANTHER" id="PTHR31668">
    <property type="entry name" value="GLUCOSE TRANSPORT TRANSCRIPTION REGULATOR RGT1-RELATED-RELATED"/>
    <property type="match status" value="1"/>
</dbReference>
<feature type="region of interest" description="Disordered" evidence="2">
    <location>
        <begin position="1"/>
        <end position="126"/>
    </location>
</feature>
<evidence type="ECO:0000313" key="5">
    <source>
        <dbReference type="Proteomes" id="UP000827549"/>
    </source>
</evidence>
<proteinExistence type="predicted"/>
<dbReference type="Pfam" id="PF04082">
    <property type="entry name" value="Fungal_trans"/>
    <property type="match status" value="1"/>
</dbReference>
<keyword evidence="5" id="KW-1185">Reference proteome</keyword>
<reference evidence="4" key="1">
    <citation type="submission" date="2023-10" db="EMBL/GenBank/DDBJ databases">
        <authorList>
            <person name="Noh H."/>
        </authorList>
    </citation>
    <scope>NUCLEOTIDE SEQUENCE</scope>
    <source>
        <strain evidence="4">DUCC4014</strain>
    </source>
</reference>
<feature type="compositionally biased region" description="Low complexity" evidence="2">
    <location>
        <begin position="16"/>
        <end position="29"/>
    </location>
</feature>
<feature type="region of interest" description="Disordered" evidence="2">
    <location>
        <begin position="196"/>
        <end position="222"/>
    </location>
</feature>
<evidence type="ECO:0000313" key="4">
    <source>
        <dbReference type="EMBL" id="WOO79726.1"/>
    </source>
</evidence>
<dbReference type="InterPro" id="IPR050797">
    <property type="entry name" value="Carb_Metab_Trans_Reg"/>
</dbReference>
<keyword evidence="1" id="KW-0539">Nucleus</keyword>
<evidence type="ECO:0000256" key="1">
    <source>
        <dbReference type="ARBA" id="ARBA00023242"/>
    </source>
</evidence>
<feature type="compositionally biased region" description="Polar residues" evidence="2">
    <location>
        <begin position="76"/>
        <end position="100"/>
    </location>
</feature>
<dbReference type="CDD" id="cd12148">
    <property type="entry name" value="fungal_TF_MHR"/>
    <property type="match status" value="1"/>
</dbReference>
<dbReference type="InterPro" id="IPR007219">
    <property type="entry name" value="XnlR_reg_dom"/>
</dbReference>
<dbReference type="EMBL" id="CP086715">
    <property type="protein sequence ID" value="WOO79726.1"/>
    <property type="molecule type" value="Genomic_DNA"/>
</dbReference>
<feature type="domain" description="Xylanolytic transcriptional activator regulatory" evidence="3">
    <location>
        <begin position="274"/>
        <end position="500"/>
    </location>
</feature>
<dbReference type="RefSeq" id="XP_062625758.1">
    <property type="nucleotide sequence ID" value="XM_062769774.1"/>
</dbReference>
<sequence>MGEPQSIDPLQALHQSNSSSFYPASAAPSHTQPPALDSSPTSIFPLITPNSTDPLATDLATSSAPPNGLGKRRKSSSGTQQQPSTRPSVARSSTTTQTASPDMPIDGDDEPESSTERKKPRAAGNAQVLTSVAASHPHWCPPTIQTLPSCRARDADGSPSTAFACACLGAKAPHQCRCSATGLETDKNRDLSAISDAAHGYNPGTAENASDPPKGLPASSTGSSGLEFDVGQGVAIPSPSFPLLAASPNVGSMGTAVPNSLDQVVSPPVLENIIGLFFDYVYPLTPCLHRPTFIADLAARRDKTDPVFFALTLVVLASTLVQVPRILVNLDKQEVEALARRCVRVARAKTAYLWEDPVPVRAEFVVIFYLEGIVHLLLGNNTAHVIVTAQANQCALALRLNEESSYEGLNPIESEIRRRIYWLLFQADKSTACLRARTICLRLEDAPGLRLPSEVDDEQITPTGVLPQPNGRTPLIAGFNIVTNLFRILNDALLLQRRKSLPSVDSILADLQNVNELRERVINATVEVASPLRIRSAYDSRAASPAKGWEANLQARFLDFFSGATDNDHINSFMVMQGNILVTQQVVRLVLLQTRESLLRQLAALTHMPLQSVGGLAGVQNNEVAEDIACDLLDGLNSLPEECVATNGPSLVQKVRFVAIQLMEGSTSTSPQAVRAQTLLMQFLSVLSVIEGMYTFGRDVSAE</sequence>
<evidence type="ECO:0000256" key="2">
    <source>
        <dbReference type="SAM" id="MobiDB-lite"/>
    </source>
</evidence>